<dbReference type="AlphaFoldDB" id="A0A174UGN7"/>
<dbReference type="PANTHER" id="PTHR37829:SF3">
    <property type="entry name" value="PROTEIN JAYE-RELATED"/>
    <property type="match status" value="1"/>
</dbReference>
<evidence type="ECO:0000259" key="1">
    <source>
        <dbReference type="Pfam" id="PF04865"/>
    </source>
</evidence>
<evidence type="ECO:0000259" key="2">
    <source>
        <dbReference type="Pfam" id="PF26078"/>
    </source>
</evidence>
<dbReference type="InterPro" id="IPR014507">
    <property type="entry name" value="Baseplate_assembly_J_pred"/>
</dbReference>
<dbReference type="Pfam" id="PF26078">
    <property type="entry name" value="Baseplate_J_M"/>
    <property type="match status" value="1"/>
</dbReference>
<sequence length="373" mass="40586">MKIREYPDIHFVDTDTETLVTALITSYEKFTGRTLYPADPARLFILWVADIIIQERVNIDFSARQNVPRYAEGKYLDSLAELFKDTYRLEPEKAKTTLRYTLSIKLESATVIPAGARATSDGNIVFATLNDLIIPAGQLSGDVAAECTQTGEIGNGFVPGQIKQAVDVFPYFQSVSNTTKSAGGADKESDAAFYERLRKSVETFSTAGPMGGYEYFAKSASALIVDVKATSPEPGEVDVRILLAGGELPEEEILKAVSEILNAEKVRPLTDHVTVSAPEIVPYDIDFTYWTQEGGTISGETVAENIAAAVQAFKEWQGAKMGRDVNPSYLTSLLMQAGAKRVKVRSPVDTIVPENAVALIEETAVVYGGTESE</sequence>
<feature type="domain" description="Baseplate protein J-like barrel" evidence="1">
    <location>
        <begin position="104"/>
        <end position="184"/>
    </location>
</feature>
<dbReference type="InterPro" id="IPR006949">
    <property type="entry name" value="Barrel_Baseplate_J-like"/>
</dbReference>
<accession>A0A174UGN7</accession>
<protein>
    <submittedName>
        <fullName evidence="3">Uncharacterized homolog of phage Mu protein gp47</fullName>
    </submittedName>
</protein>
<organism evidence="3 4">
    <name type="scientific">Anaerotruncus colihominis</name>
    <dbReference type="NCBI Taxonomy" id="169435"/>
    <lineage>
        <taxon>Bacteria</taxon>
        <taxon>Bacillati</taxon>
        <taxon>Bacillota</taxon>
        <taxon>Clostridia</taxon>
        <taxon>Eubacteriales</taxon>
        <taxon>Oscillospiraceae</taxon>
        <taxon>Anaerotruncus</taxon>
    </lineage>
</organism>
<dbReference type="GeneID" id="72463479"/>
<dbReference type="PIRSF" id="PIRSF020481">
    <property type="entry name" value="BAP"/>
    <property type="match status" value="1"/>
</dbReference>
<dbReference type="PANTHER" id="PTHR37829">
    <property type="entry name" value="PHAGE-LIKE ELEMENT PBSX PROTEIN XKDT"/>
    <property type="match status" value="1"/>
</dbReference>
<feature type="domain" description="Baseplate J-like central" evidence="2">
    <location>
        <begin position="205"/>
        <end position="277"/>
    </location>
</feature>
<evidence type="ECO:0000313" key="4">
    <source>
        <dbReference type="Proteomes" id="UP000095765"/>
    </source>
</evidence>
<dbReference type="InterPro" id="IPR052399">
    <property type="entry name" value="Phage_Baseplate_Assmbl_Protein"/>
</dbReference>
<gene>
    <name evidence="3" type="ORF">ERS852551_03489</name>
</gene>
<reference evidence="3 4" key="1">
    <citation type="submission" date="2015-09" db="EMBL/GenBank/DDBJ databases">
        <authorList>
            <consortium name="Pathogen Informatics"/>
        </authorList>
    </citation>
    <scope>NUCLEOTIDE SEQUENCE [LARGE SCALE GENOMIC DNA]</scope>
    <source>
        <strain evidence="3 4">2789STDY5834939</strain>
    </source>
</reference>
<dbReference type="Proteomes" id="UP000095765">
    <property type="component" value="Unassembled WGS sequence"/>
</dbReference>
<dbReference type="Pfam" id="PF04865">
    <property type="entry name" value="Baseplate_J"/>
    <property type="match status" value="1"/>
</dbReference>
<proteinExistence type="predicted"/>
<name>A0A174UGN7_9FIRM</name>
<dbReference type="InterPro" id="IPR058531">
    <property type="entry name" value="Baseplate_J_M"/>
</dbReference>
<dbReference type="EMBL" id="CZBE01000034">
    <property type="protein sequence ID" value="CUQ19287.1"/>
    <property type="molecule type" value="Genomic_DNA"/>
</dbReference>
<dbReference type="RefSeq" id="WP_024731202.1">
    <property type="nucleotide sequence ID" value="NZ_CABIWA010000024.1"/>
</dbReference>
<dbReference type="OrthoDB" id="9793802at2"/>
<evidence type="ECO:0000313" key="3">
    <source>
        <dbReference type="EMBL" id="CUQ19287.1"/>
    </source>
</evidence>